<keyword evidence="1" id="KW-0812">Transmembrane</keyword>
<feature type="transmembrane region" description="Helical" evidence="1">
    <location>
        <begin position="49"/>
        <end position="68"/>
    </location>
</feature>
<comment type="caution">
    <text evidence="2">The sequence shown here is derived from an EMBL/GenBank/DDBJ whole genome shotgun (WGS) entry which is preliminary data.</text>
</comment>
<proteinExistence type="predicted"/>
<name>A0ABU6UJE8_9FABA</name>
<keyword evidence="3" id="KW-1185">Reference proteome</keyword>
<organism evidence="2 3">
    <name type="scientific">Stylosanthes scabra</name>
    <dbReference type="NCBI Taxonomy" id="79078"/>
    <lineage>
        <taxon>Eukaryota</taxon>
        <taxon>Viridiplantae</taxon>
        <taxon>Streptophyta</taxon>
        <taxon>Embryophyta</taxon>
        <taxon>Tracheophyta</taxon>
        <taxon>Spermatophyta</taxon>
        <taxon>Magnoliopsida</taxon>
        <taxon>eudicotyledons</taxon>
        <taxon>Gunneridae</taxon>
        <taxon>Pentapetalae</taxon>
        <taxon>rosids</taxon>
        <taxon>fabids</taxon>
        <taxon>Fabales</taxon>
        <taxon>Fabaceae</taxon>
        <taxon>Papilionoideae</taxon>
        <taxon>50 kb inversion clade</taxon>
        <taxon>dalbergioids sensu lato</taxon>
        <taxon>Dalbergieae</taxon>
        <taxon>Pterocarpus clade</taxon>
        <taxon>Stylosanthes</taxon>
    </lineage>
</organism>
<evidence type="ECO:0000313" key="3">
    <source>
        <dbReference type="Proteomes" id="UP001341840"/>
    </source>
</evidence>
<sequence length="169" mass="19704">MSVSSSGKCEGRKLAIPGKGNKGITGICVKPRVRELGHGLENCMLRWRFIRTGNLWLGILIPYLLRLFRCRFKLGKWRRMCTLLWSSLSVWSGHPLRMFQRTRERVKIFVHIFLLPEYGNNYDDSLIMRLEHDEDEILKRMDLRLLLPPVKSFTEEEEEEEAANGSPGD</sequence>
<keyword evidence="1" id="KW-0472">Membrane</keyword>
<gene>
    <name evidence="2" type="ORF">PIB30_060658</name>
</gene>
<protein>
    <submittedName>
        <fullName evidence="2">Uncharacterized protein</fullName>
    </submittedName>
</protein>
<evidence type="ECO:0000256" key="1">
    <source>
        <dbReference type="SAM" id="Phobius"/>
    </source>
</evidence>
<reference evidence="2 3" key="1">
    <citation type="journal article" date="2023" name="Plants (Basel)">
        <title>Bridging the Gap: Combining Genomics and Transcriptomics Approaches to Understand Stylosanthes scabra, an Orphan Legume from the Brazilian Caatinga.</title>
        <authorList>
            <person name="Ferreira-Neto J.R.C."/>
            <person name="da Silva M.D."/>
            <person name="Binneck E."/>
            <person name="de Melo N.F."/>
            <person name="da Silva R.H."/>
            <person name="de Melo A.L.T.M."/>
            <person name="Pandolfi V."/>
            <person name="Bustamante F.O."/>
            <person name="Brasileiro-Vidal A.C."/>
            <person name="Benko-Iseppon A.M."/>
        </authorList>
    </citation>
    <scope>NUCLEOTIDE SEQUENCE [LARGE SCALE GENOMIC DNA]</scope>
    <source>
        <tissue evidence="2">Leaves</tissue>
    </source>
</reference>
<dbReference type="EMBL" id="JASCZI010121368">
    <property type="protein sequence ID" value="MED6161432.1"/>
    <property type="molecule type" value="Genomic_DNA"/>
</dbReference>
<dbReference type="Proteomes" id="UP001341840">
    <property type="component" value="Unassembled WGS sequence"/>
</dbReference>
<keyword evidence="1" id="KW-1133">Transmembrane helix</keyword>
<evidence type="ECO:0000313" key="2">
    <source>
        <dbReference type="EMBL" id="MED6161432.1"/>
    </source>
</evidence>
<accession>A0ABU6UJE8</accession>